<feature type="domain" description="Acylamino-acid-releasing enzyme N-terminal" evidence="10">
    <location>
        <begin position="190"/>
        <end position="680"/>
    </location>
</feature>
<dbReference type="GO" id="GO:0008242">
    <property type="term" value="F:omega peptidase activity"/>
    <property type="evidence" value="ECO:0007669"/>
    <property type="project" value="UniProtKB-EC"/>
</dbReference>
<dbReference type="Pfam" id="PF00326">
    <property type="entry name" value="Peptidase_S9"/>
    <property type="match status" value="1"/>
</dbReference>
<dbReference type="OrthoDB" id="416344at2759"/>
<dbReference type="InterPro" id="IPR045550">
    <property type="entry name" value="AARE_N"/>
</dbReference>
<dbReference type="PANTHER" id="PTHR42776">
    <property type="entry name" value="SERINE PEPTIDASE S9 FAMILY MEMBER"/>
    <property type="match status" value="1"/>
</dbReference>
<evidence type="ECO:0000313" key="11">
    <source>
        <dbReference type="EMBL" id="KAJ8452987.1"/>
    </source>
</evidence>
<evidence type="ECO:0000256" key="2">
    <source>
        <dbReference type="ARBA" id="ARBA00004496"/>
    </source>
</evidence>
<dbReference type="SUPFAM" id="SSF82171">
    <property type="entry name" value="DPP6 N-terminal domain-like"/>
    <property type="match status" value="1"/>
</dbReference>
<dbReference type="SUPFAM" id="SSF53474">
    <property type="entry name" value="alpha/beta-Hydrolases"/>
    <property type="match status" value="1"/>
</dbReference>
<gene>
    <name evidence="11" type="ORF">Cgig2_014750</name>
</gene>
<dbReference type="GO" id="GO:0004252">
    <property type="term" value="F:serine-type endopeptidase activity"/>
    <property type="evidence" value="ECO:0007669"/>
    <property type="project" value="TreeGrafter"/>
</dbReference>
<comment type="catalytic activity">
    <reaction evidence="1">
        <text>Cleavage of an N-acetyl or N-formyl amino acid from the N-terminus of a polypeptide.</text>
        <dbReference type="EC" id="3.4.19.1"/>
    </reaction>
</comment>
<dbReference type="InterPro" id="IPR029058">
    <property type="entry name" value="AB_hydrolase_fold"/>
</dbReference>
<dbReference type="GO" id="GO:0005737">
    <property type="term" value="C:cytoplasm"/>
    <property type="evidence" value="ECO:0007669"/>
    <property type="project" value="UniProtKB-SubCell"/>
</dbReference>
<dbReference type="Pfam" id="PF19283">
    <property type="entry name" value="APEH_N"/>
    <property type="match status" value="1"/>
</dbReference>
<evidence type="ECO:0000256" key="6">
    <source>
        <dbReference type="ARBA" id="ARBA00022490"/>
    </source>
</evidence>
<evidence type="ECO:0000256" key="1">
    <source>
        <dbReference type="ARBA" id="ARBA00000721"/>
    </source>
</evidence>
<feature type="compositionally biased region" description="Low complexity" evidence="8">
    <location>
        <begin position="17"/>
        <end position="30"/>
    </location>
</feature>
<dbReference type="Proteomes" id="UP001153076">
    <property type="component" value="Unassembled WGS sequence"/>
</dbReference>
<evidence type="ECO:0000259" key="10">
    <source>
        <dbReference type="Pfam" id="PF19283"/>
    </source>
</evidence>
<accession>A0A9Q1L2P1</accession>
<comment type="similarity">
    <text evidence="3">Belongs to the peptidase S9C family.</text>
</comment>
<protein>
    <recommendedName>
        <fullName evidence="5">acylaminoacyl-peptidase</fullName>
        <ecNumber evidence="5">3.4.19.1</ecNumber>
    </recommendedName>
</protein>
<dbReference type="Gene3D" id="3.40.50.1820">
    <property type="entry name" value="alpha/beta hydrolase"/>
    <property type="match status" value="1"/>
</dbReference>
<comment type="caution">
    <text evidence="11">The sequence shown here is derived from an EMBL/GenBank/DDBJ whole genome shotgun (WGS) entry which is preliminary data.</text>
</comment>
<organism evidence="11 12">
    <name type="scientific">Carnegiea gigantea</name>
    <dbReference type="NCBI Taxonomy" id="171969"/>
    <lineage>
        <taxon>Eukaryota</taxon>
        <taxon>Viridiplantae</taxon>
        <taxon>Streptophyta</taxon>
        <taxon>Embryophyta</taxon>
        <taxon>Tracheophyta</taxon>
        <taxon>Spermatophyta</taxon>
        <taxon>Magnoliopsida</taxon>
        <taxon>eudicotyledons</taxon>
        <taxon>Gunneridae</taxon>
        <taxon>Pentapetalae</taxon>
        <taxon>Caryophyllales</taxon>
        <taxon>Cactineae</taxon>
        <taxon>Cactaceae</taxon>
        <taxon>Cactoideae</taxon>
        <taxon>Echinocereeae</taxon>
        <taxon>Carnegiea</taxon>
    </lineage>
</organism>
<evidence type="ECO:0000313" key="12">
    <source>
        <dbReference type="Proteomes" id="UP001153076"/>
    </source>
</evidence>
<reference evidence="11" key="1">
    <citation type="submission" date="2022-04" db="EMBL/GenBank/DDBJ databases">
        <title>Carnegiea gigantea Genome sequencing and assembly v2.</title>
        <authorList>
            <person name="Copetti D."/>
            <person name="Sanderson M.J."/>
            <person name="Burquez A."/>
            <person name="Wojciechowski M.F."/>
        </authorList>
    </citation>
    <scope>NUCLEOTIDE SEQUENCE</scope>
    <source>
        <strain evidence="11">SGP5-SGP5p</strain>
        <tissue evidence="11">Aerial part</tissue>
    </source>
</reference>
<comment type="subunit">
    <text evidence="4">Homotetramer.</text>
</comment>
<sequence>METPPDPDSRVCNTSTSSAAPPAAAAPHASGSMNEIGPVSKLVTADHGPFRPLPIGSSTIASNINPYRSSSAPLPPAPSSMRINISMFASTPRVPRPCRRSGFPTPITHIGNVPSPPPIPLNIIDIKLFLGVAPIPSLTPTPSLQFLIRTFVLPATDMVISVQHVANCMMSFKRLKIPSAMDGPGIASPKELPIGLDPIMVKEYESLSKLLLEFTGICSITKAWVFPSGNGSKAMFSVNQSSLVGNKMRKSLFSAYIRKDGSNPVNFEWFPSPIEMSGVALMVPSPSGSKLLIVRNPENDSPIKFEIWGPSAIEKEFQIPQSVHGSIYNDGWFEGVSWNSDETFIAYVAEEPFLSKPTFNNLGYKSVNSSDKDCNSWKGQGDWEENWGETYVNKRRPTLFVINVQSGEVRAVEGIKKSLSAGQVLWAPANGASEQQLIFVGWSSDSGKLGMKYCYNRPCALYAVCSPFHELGGDGSDHRHSDDSKVLMLTQGISSAFAPIFRCSLDSVDSFLFSPDGKLLVFLSAKASVDSGVHCSTNSLHRIDWPSDGKPNPSSRIIDVIPVVMSPGDGCFPGLYCSSFLRDPWLSDGCTIILSSIWGSAQVILSVDVLSGNVSRITPHDSGSSWNLLSLDEDNIIAVRSSPVEIPRIKNGLLQKESSTSVLWVWQNVSSPIFRCSEKVASSLSSLQFSIMKIPVRGTLENSLEGALKPFEAIFVSSKKEMNEVCDPMIVVLHGGPHSVSTSGFSKSLAFLSSIGYSLLILLLMSLTCHILHRQYSRCVCAYVLYIVRDEKFRSQPFKFDLQSCLLLIHHRGSLGFGEEALQSLPGKAGSQDVADVLTAIDSAIDMKLADPSKIAVLGGSHGGFLTTHLIGQAPEKFRAAAARNPVCNLALMSGTSDIPDWCFVEAFGIEGKADFTYAPSKKHLDVLYDKSPIAHIDKVRTPTLFLIGAQDLRVPPSNGLQFARALKQRGVETKIVMFPEDVHAIDKPQSDFESFLNIGVWFKKYCK</sequence>
<feature type="region of interest" description="Disordered" evidence="8">
    <location>
        <begin position="1"/>
        <end position="33"/>
    </location>
</feature>
<dbReference type="EMBL" id="JAKOGI010000002">
    <property type="protein sequence ID" value="KAJ8452987.1"/>
    <property type="molecule type" value="Genomic_DNA"/>
</dbReference>
<feature type="domain" description="Peptidase S9 prolyl oligopeptidase catalytic" evidence="9">
    <location>
        <begin position="806"/>
        <end position="1007"/>
    </location>
</feature>
<evidence type="ECO:0000256" key="5">
    <source>
        <dbReference type="ARBA" id="ARBA00012917"/>
    </source>
</evidence>
<evidence type="ECO:0000256" key="3">
    <source>
        <dbReference type="ARBA" id="ARBA00010040"/>
    </source>
</evidence>
<proteinExistence type="inferred from homology"/>
<dbReference type="GO" id="GO:0006508">
    <property type="term" value="P:proteolysis"/>
    <property type="evidence" value="ECO:0007669"/>
    <property type="project" value="InterPro"/>
</dbReference>
<dbReference type="AlphaFoldDB" id="A0A9Q1L2P1"/>
<dbReference type="EC" id="3.4.19.1" evidence="5"/>
<dbReference type="PANTHER" id="PTHR42776:SF4">
    <property type="entry name" value="ACYLAMINO-ACID-RELEASING ENZYME"/>
    <property type="match status" value="1"/>
</dbReference>
<evidence type="ECO:0000256" key="4">
    <source>
        <dbReference type="ARBA" id="ARBA00011881"/>
    </source>
</evidence>
<keyword evidence="12" id="KW-1185">Reference proteome</keyword>
<comment type="subcellular location">
    <subcellularLocation>
        <location evidence="2">Cytoplasm</location>
    </subcellularLocation>
</comment>
<evidence type="ECO:0000256" key="8">
    <source>
        <dbReference type="SAM" id="MobiDB-lite"/>
    </source>
</evidence>
<keyword evidence="7" id="KW-0378">Hydrolase</keyword>
<evidence type="ECO:0000256" key="7">
    <source>
        <dbReference type="ARBA" id="ARBA00022801"/>
    </source>
</evidence>
<keyword evidence="6" id="KW-0963">Cytoplasm</keyword>
<evidence type="ECO:0000259" key="9">
    <source>
        <dbReference type="Pfam" id="PF00326"/>
    </source>
</evidence>
<dbReference type="InterPro" id="IPR001375">
    <property type="entry name" value="Peptidase_S9_cat"/>
</dbReference>
<name>A0A9Q1L2P1_9CARY</name>